<evidence type="ECO:0000313" key="2">
    <source>
        <dbReference type="EMBL" id="SVB49310.1"/>
    </source>
</evidence>
<dbReference type="InterPro" id="IPR027417">
    <property type="entry name" value="P-loop_NTPase"/>
</dbReference>
<dbReference type="GO" id="GO:0006302">
    <property type="term" value="P:double-strand break repair"/>
    <property type="evidence" value="ECO:0007669"/>
    <property type="project" value="InterPro"/>
</dbReference>
<feature type="non-terminal residue" evidence="2">
    <location>
        <position position="158"/>
    </location>
</feature>
<dbReference type="EMBL" id="UINC01044196">
    <property type="protein sequence ID" value="SVB49310.1"/>
    <property type="molecule type" value="Genomic_DNA"/>
</dbReference>
<dbReference type="Pfam" id="PF13476">
    <property type="entry name" value="AAA_23"/>
    <property type="match status" value="1"/>
</dbReference>
<dbReference type="PANTHER" id="PTHR32114:SF2">
    <property type="entry name" value="ABC TRANSPORTER ABCH.3"/>
    <property type="match status" value="1"/>
</dbReference>
<name>A0A382EF59_9ZZZZ</name>
<organism evidence="2">
    <name type="scientific">marine metagenome</name>
    <dbReference type="NCBI Taxonomy" id="408172"/>
    <lineage>
        <taxon>unclassified sequences</taxon>
        <taxon>metagenomes</taxon>
        <taxon>ecological metagenomes</taxon>
    </lineage>
</organism>
<dbReference type="AlphaFoldDB" id="A0A382EF59"/>
<evidence type="ECO:0000259" key="1">
    <source>
        <dbReference type="Pfam" id="PF13476"/>
    </source>
</evidence>
<accession>A0A382EF59</accession>
<dbReference type="PANTHER" id="PTHR32114">
    <property type="entry name" value="ABC TRANSPORTER ABCH.3"/>
    <property type="match status" value="1"/>
</dbReference>
<dbReference type="GO" id="GO:0016887">
    <property type="term" value="F:ATP hydrolysis activity"/>
    <property type="evidence" value="ECO:0007669"/>
    <property type="project" value="InterPro"/>
</dbReference>
<dbReference type="SUPFAM" id="SSF52540">
    <property type="entry name" value="P-loop containing nucleoside triphosphate hydrolases"/>
    <property type="match status" value="1"/>
</dbReference>
<protein>
    <recommendedName>
        <fullName evidence="1">Rad50/SbcC-type AAA domain-containing protein</fullName>
    </recommendedName>
</protein>
<gene>
    <name evidence="2" type="ORF">METZ01_LOCUS202164</name>
</gene>
<dbReference type="InterPro" id="IPR038729">
    <property type="entry name" value="Rad50/SbcC_AAA"/>
</dbReference>
<dbReference type="Gene3D" id="3.40.50.300">
    <property type="entry name" value="P-loop containing nucleotide triphosphate hydrolases"/>
    <property type="match status" value="1"/>
</dbReference>
<reference evidence="2" key="1">
    <citation type="submission" date="2018-05" db="EMBL/GenBank/DDBJ databases">
        <authorList>
            <person name="Lanie J.A."/>
            <person name="Ng W.-L."/>
            <person name="Kazmierczak K.M."/>
            <person name="Andrzejewski T.M."/>
            <person name="Davidsen T.M."/>
            <person name="Wayne K.J."/>
            <person name="Tettelin H."/>
            <person name="Glass J.I."/>
            <person name="Rusch D."/>
            <person name="Podicherti R."/>
            <person name="Tsui H.-C.T."/>
            <person name="Winkler M.E."/>
        </authorList>
    </citation>
    <scope>NUCLEOTIDE SEQUENCE</scope>
</reference>
<proteinExistence type="predicted"/>
<feature type="domain" description="Rad50/SbcC-type AAA" evidence="1">
    <location>
        <begin position="6"/>
        <end position="147"/>
    </location>
</feature>
<sequence>MIKFHKVRYRNFLSTGDTFTEIDLNRKPTTLIIGANGSGKSTVLDALTFGLFGRAFRKVNKMALINSINKKGAVVEVEFSIGRKQYKVMRAIKPNKFEIYLNGNLIHQDSNVRDYQAILEQQILKLNYKSFTQVVVLGSSSFTPFMQLVTIDRRRIIE</sequence>